<feature type="compositionally biased region" description="Low complexity" evidence="6">
    <location>
        <begin position="77"/>
        <end position="87"/>
    </location>
</feature>
<keyword evidence="5" id="KW-0175">Coiled coil</keyword>
<dbReference type="Proteomes" id="UP001176961">
    <property type="component" value="Unassembled WGS sequence"/>
</dbReference>
<evidence type="ECO:0000313" key="9">
    <source>
        <dbReference type="Proteomes" id="UP001176961"/>
    </source>
</evidence>
<proteinExistence type="inferred from homology"/>
<dbReference type="AlphaFoldDB" id="A0AA36DQ19"/>
<evidence type="ECO:0000256" key="3">
    <source>
        <dbReference type="ARBA" id="ARBA00015651"/>
    </source>
</evidence>
<reference evidence="8" key="1">
    <citation type="submission" date="2023-07" db="EMBL/GenBank/DDBJ databases">
        <authorList>
            <consortium name="CYATHOMIX"/>
        </authorList>
    </citation>
    <scope>NUCLEOTIDE SEQUENCE</scope>
    <source>
        <strain evidence="8">N/A</strain>
    </source>
</reference>
<dbReference type="PANTHER" id="PTHR31952:SF1">
    <property type="entry name" value="CB1 CANNABINOID RECEPTOR-INTERACTING PROTEIN 1"/>
    <property type="match status" value="1"/>
</dbReference>
<feature type="signal peptide" evidence="7">
    <location>
        <begin position="1"/>
        <end position="21"/>
    </location>
</feature>
<comment type="caution">
    <text evidence="8">The sequence shown here is derived from an EMBL/GenBank/DDBJ whole genome shotgun (WGS) entry which is preliminary data.</text>
</comment>
<dbReference type="PANTHER" id="PTHR31952">
    <property type="entry name" value="CB1 CANNABINOID RECEPTOR-INTERACTING PROTEIN 1"/>
    <property type="match status" value="1"/>
</dbReference>
<accession>A0AA36DQ19</accession>
<evidence type="ECO:0000256" key="5">
    <source>
        <dbReference type="SAM" id="Coils"/>
    </source>
</evidence>
<dbReference type="GO" id="GO:0031718">
    <property type="term" value="F:type 1 cannabinoid receptor binding"/>
    <property type="evidence" value="ECO:0007669"/>
    <property type="project" value="TreeGrafter"/>
</dbReference>
<comment type="function">
    <text evidence="1">Suppresses cannabinoid receptor CNR1-mediated tonic inhibition of voltage-gated calcium channels.</text>
</comment>
<dbReference type="EMBL" id="CATQJL010000001">
    <property type="protein sequence ID" value="CAJ0590910.1"/>
    <property type="molecule type" value="Genomic_DNA"/>
</dbReference>
<comment type="subunit">
    <text evidence="4">Interacts with the cannabinoid receptor CNR1 (via C-terminus). Does not interact with cannabinoid receptor CNR2.</text>
</comment>
<keyword evidence="9" id="KW-1185">Reference proteome</keyword>
<keyword evidence="7" id="KW-0732">Signal</keyword>
<dbReference type="GO" id="GO:0005886">
    <property type="term" value="C:plasma membrane"/>
    <property type="evidence" value="ECO:0007669"/>
    <property type="project" value="TreeGrafter"/>
</dbReference>
<name>A0AA36DQ19_CYLNA</name>
<dbReference type="InterPro" id="IPR029204">
    <property type="entry name" value="CNRIP1"/>
</dbReference>
<evidence type="ECO:0000256" key="4">
    <source>
        <dbReference type="ARBA" id="ARBA00026030"/>
    </source>
</evidence>
<protein>
    <recommendedName>
        <fullName evidence="3">CB1 cannabinoid receptor-interacting protein 1</fullName>
    </recommendedName>
</protein>
<organism evidence="8 9">
    <name type="scientific">Cylicocyclus nassatus</name>
    <name type="common">Nematode worm</name>
    <dbReference type="NCBI Taxonomy" id="53992"/>
    <lineage>
        <taxon>Eukaryota</taxon>
        <taxon>Metazoa</taxon>
        <taxon>Ecdysozoa</taxon>
        <taxon>Nematoda</taxon>
        <taxon>Chromadorea</taxon>
        <taxon>Rhabditida</taxon>
        <taxon>Rhabditina</taxon>
        <taxon>Rhabditomorpha</taxon>
        <taxon>Strongyloidea</taxon>
        <taxon>Strongylidae</taxon>
        <taxon>Cylicocyclus</taxon>
    </lineage>
</organism>
<gene>
    <name evidence="8" type="ORF">CYNAS_LOCUS2893</name>
</gene>
<evidence type="ECO:0000256" key="1">
    <source>
        <dbReference type="ARBA" id="ARBA00003884"/>
    </source>
</evidence>
<sequence length="340" mass="36958">MQALLFAFCVAILNGQQFADGQYSDGSYVQPAQVSQTSQTSQYAFAASQTSQYSSGYTTATQWPQPAYTTQQRQYDQGSPPGTSSGYTSGGQYGAGSQFGSTQQYGASTRYPQSATGGFSGQGQYGSTQQYGASTRYPQSATGGISGQGQDVFYSGGSGGSGISGSSLSFQQYSSNNGNCQYEDGFIIENGQRRQATAQEVDRISQYKQSLNDYMREVNGYVGDWVSNMFKNLPFNLGQSFPRMPNMPPMPEPPCLCSAETCAQIQQQREAIQRQRDAIQQQIQQQHDAIFGSGTQIGQQTSQYGSGVSYGSTTQYHQAQMQTQQYQQGGVTQGYRRSEK</sequence>
<feature type="compositionally biased region" description="Polar residues" evidence="6">
    <location>
        <begin position="98"/>
        <end position="115"/>
    </location>
</feature>
<evidence type="ECO:0000256" key="2">
    <source>
        <dbReference type="ARBA" id="ARBA00007288"/>
    </source>
</evidence>
<feature type="region of interest" description="Disordered" evidence="6">
    <location>
        <begin position="68"/>
        <end position="144"/>
    </location>
</feature>
<evidence type="ECO:0000256" key="6">
    <source>
        <dbReference type="SAM" id="MobiDB-lite"/>
    </source>
</evidence>
<feature type="chain" id="PRO_5041441387" description="CB1 cannabinoid receptor-interacting protein 1" evidence="7">
    <location>
        <begin position="22"/>
        <end position="340"/>
    </location>
</feature>
<evidence type="ECO:0000256" key="7">
    <source>
        <dbReference type="SAM" id="SignalP"/>
    </source>
</evidence>
<comment type="similarity">
    <text evidence="2">Belongs to the CNRIP family.</text>
</comment>
<feature type="coiled-coil region" evidence="5">
    <location>
        <begin position="262"/>
        <end position="289"/>
    </location>
</feature>
<evidence type="ECO:0000313" key="8">
    <source>
        <dbReference type="EMBL" id="CAJ0590910.1"/>
    </source>
</evidence>